<dbReference type="InterPro" id="IPR050194">
    <property type="entry name" value="Glycosyltransferase_grp1"/>
</dbReference>
<evidence type="ECO:0000313" key="5">
    <source>
        <dbReference type="Proteomes" id="UP001152797"/>
    </source>
</evidence>
<accession>A0A9P1CXA1</accession>
<proteinExistence type="predicted"/>
<dbReference type="Proteomes" id="UP001152797">
    <property type="component" value="Unassembled WGS sequence"/>
</dbReference>
<dbReference type="InterPro" id="IPR001296">
    <property type="entry name" value="Glyco_trans_1"/>
</dbReference>
<reference evidence="4 5" key="2">
    <citation type="submission" date="2024-05" db="EMBL/GenBank/DDBJ databases">
        <authorList>
            <person name="Chen Y."/>
            <person name="Shah S."/>
            <person name="Dougan E. K."/>
            <person name="Thang M."/>
            <person name="Chan C."/>
        </authorList>
    </citation>
    <scope>NUCLEOTIDE SEQUENCE [LARGE SCALE GENOMIC DNA]</scope>
</reference>
<evidence type="ECO:0000256" key="1">
    <source>
        <dbReference type="ARBA" id="ARBA00022676"/>
    </source>
</evidence>
<name>A0A9P1CXA1_9DINO</name>
<dbReference type="AlphaFoldDB" id="A0A9P1CXA1"/>
<dbReference type="EMBL" id="CAMXCT020002535">
    <property type="protein sequence ID" value="CAL1152117.1"/>
    <property type="molecule type" value="Genomic_DNA"/>
</dbReference>
<dbReference type="EMBL" id="CAMXCT010002535">
    <property type="protein sequence ID" value="CAI3998742.1"/>
    <property type="molecule type" value="Genomic_DNA"/>
</dbReference>
<keyword evidence="1" id="KW-0808">Transferase</keyword>
<protein>
    <submittedName>
        <fullName evidence="4">Fructose-bisphosphate aldolase</fullName>
    </submittedName>
</protein>
<dbReference type="GO" id="GO:0016757">
    <property type="term" value="F:glycosyltransferase activity"/>
    <property type="evidence" value="ECO:0007669"/>
    <property type="project" value="UniProtKB-KW"/>
</dbReference>
<dbReference type="PANTHER" id="PTHR45947">
    <property type="entry name" value="SULFOQUINOVOSYL TRANSFERASE SQD2"/>
    <property type="match status" value="1"/>
</dbReference>
<gene>
    <name evidence="3" type="ORF">C1SCF055_LOCUS25016</name>
</gene>
<evidence type="ECO:0000259" key="2">
    <source>
        <dbReference type="Pfam" id="PF00534"/>
    </source>
</evidence>
<dbReference type="Gene3D" id="3.40.50.2000">
    <property type="entry name" value="Glycogen Phosphorylase B"/>
    <property type="match status" value="2"/>
</dbReference>
<sequence>MAKPLLIFQIGTNNWQRQGEFAPGSGILHASFHQTMNSMDGVKCFSIYPSKVQTDPEDDDTFRVFKINHDIPICESVSPNSSYRWHSMDDKEYQAYLNRLESEICAFMDQVEAREGKEFDYLISHHAFTNAMTAAQIVERRHREGKTKLKHFNFVHGTALKMYIKEKEGDPEYPMRFLTKCQGSGVFSGVASTQGVWVNSEDYIGKFLDCFPQYPKQNCVFSRIGVNQKIFCPRGTEVARDLAKHLREEDRGKVANMKRLVTFVGKFADWKRLDAVLYAAKEYEATFPDLGTAIVGTGPPEAIAMYEGLSKSLGLQRTVFLGPKSQDVLAELFSMSEVGMFPSYKEPFGMVFIECMACGTPTIGANSGGPTEFVKPGQGVLVEEEADWRTEPGMKRLGSKVAAQVTKALQMNWKRSMGASCVDFVTTNFSTLAQVRGMLSNMEEWSCSSEVATCFRNFTGGSQISKQQLLQLLNKLLPGRSTTVCEQMLESSGALHCEAVDYQKFLAFLMQA</sequence>
<evidence type="ECO:0000313" key="4">
    <source>
        <dbReference type="EMBL" id="CAL4786054.1"/>
    </source>
</evidence>
<reference evidence="3" key="1">
    <citation type="submission" date="2022-10" db="EMBL/GenBank/DDBJ databases">
        <authorList>
            <person name="Chen Y."/>
            <person name="Dougan E. K."/>
            <person name="Chan C."/>
            <person name="Rhodes N."/>
            <person name="Thang M."/>
        </authorList>
    </citation>
    <scope>NUCLEOTIDE SEQUENCE</scope>
</reference>
<dbReference type="SUPFAM" id="SSF53756">
    <property type="entry name" value="UDP-Glycosyltransferase/glycogen phosphorylase"/>
    <property type="match status" value="1"/>
</dbReference>
<comment type="caution">
    <text evidence="3">The sequence shown here is derived from an EMBL/GenBank/DDBJ whole genome shotgun (WGS) entry which is preliminary data.</text>
</comment>
<dbReference type="OrthoDB" id="448893at2759"/>
<dbReference type="EMBL" id="CAMXCT030002535">
    <property type="protein sequence ID" value="CAL4786054.1"/>
    <property type="molecule type" value="Genomic_DNA"/>
</dbReference>
<evidence type="ECO:0000313" key="3">
    <source>
        <dbReference type="EMBL" id="CAI3998742.1"/>
    </source>
</evidence>
<feature type="domain" description="Glycosyl transferase family 1" evidence="2">
    <location>
        <begin position="254"/>
        <end position="387"/>
    </location>
</feature>
<organism evidence="3">
    <name type="scientific">Cladocopium goreaui</name>
    <dbReference type="NCBI Taxonomy" id="2562237"/>
    <lineage>
        <taxon>Eukaryota</taxon>
        <taxon>Sar</taxon>
        <taxon>Alveolata</taxon>
        <taxon>Dinophyceae</taxon>
        <taxon>Suessiales</taxon>
        <taxon>Symbiodiniaceae</taxon>
        <taxon>Cladocopium</taxon>
    </lineage>
</organism>
<dbReference type="PANTHER" id="PTHR45947:SF3">
    <property type="entry name" value="SULFOQUINOVOSYL TRANSFERASE SQD2"/>
    <property type="match status" value="1"/>
</dbReference>
<keyword evidence="5" id="KW-1185">Reference proteome</keyword>
<keyword evidence="1" id="KW-0328">Glycosyltransferase</keyword>
<dbReference type="Pfam" id="PF00534">
    <property type="entry name" value="Glycos_transf_1"/>
    <property type="match status" value="1"/>
</dbReference>
<dbReference type="CDD" id="cd03801">
    <property type="entry name" value="GT4_PimA-like"/>
    <property type="match status" value="1"/>
</dbReference>